<keyword evidence="4" id="KW-1185">Reference proteome</keyword>
<dbReference type="Gene3D" id="1.10.10.10">
    <property type="entry name" value="Winged helix-like DNA-binding domain superfamily/Winged helix DNA-binding domain"/>
    <property type="match status" value="1"/>
</dbReference>
<organism evidence="3 4">
    <name type="scientific">Halorubrum cibi</name>
    <dbReference type="NCBI Taxonomy" id="413815"/>
    <lineage>
        <taxon>Archaea</taxon>
        <taxon>Methanobacteriati</taxon>
        <taxon>Methanobacteriota</taxon>
        <taxon>Stenosarchaea group</taxon>
        <taxon>Halobacteria</taxon>
        <taxon>Halobacteriales</taxon>
        <taxon>Haloferacaceae</taxon>
        <taxon>Halorubrum</taxon>
    </lineage>
</organism>
<evidence type="ECO:0000313" key="4">
    <source>
        <dbReference type="Proteomes" id="UP000319712"/>
    </source>
</evidence>
<dbReference type="EMBL" id="FXTD01000006">
    <property type="protein sequence ID" value="SMO69990.1"/>
    <property type="molecule type" value="Genomic_DNA"/>
</dbReference>
<dbReference type="Proteomes" id="UP000319712">
    <property type="component" value="Unassembled WGS sequence"/>
</dbReference>
<dbReference type="AlphaFoldDB" id="A0A521DGD5"/>
<evidence type="ECO:0000259" key="2">
    <source>
        <dbReference type="Pfam" id="PF03551"/>
    </source>
</evidence>
<evidence type="ECO:0000256" key="1">
    <source>
        <dbReference type="SAM" id="MobiDB-lite"/>
    </source>
</evidence>
<accession>A0A521DGD5</accession>
<reference evidence="3 4" key="1">
    <citation type="submission" date="2017-05" db="EMBL/GenBank/DDBJ databases">
        <authorList>
            <person name="Varghese N."/>
            <person name="Submissions S."/>
        </authorList>
    </citation>
    <scope>NUCLEOTIDE SEQUENCE [LARGE SCALE GENOMIC DNA]</scope>
    <source>
        <strain evidence="3 4">DSM 19504</strain>
    </source>
</reference>
<proteinExistence type="predicted"/>
<dbReference type="InterPro" id="IPR005149">
    <property type="entry name" value="Tscrpt_reg_PadR_N"/>
</dbReference>
<feature type="compositionally biased region" description="Basic and acidic residues" evidence="1">
    <location>
        <begin position="35"/>
        <end position="46"/>
    </location>
</feature>
<feature type="region of interest" description="Disordered" evidence="1">
    <location>
        <begin position="1"/>
        <end position="50"/>
    </location>
</feature>
<dbReference type="SUPFAM" id="SSF46785">
    <property type="entry name" value="Winged helix' DNA-binding domain"/>
    <property type="match status" value="1"/>
</dbReference>
<dbReference type="RefSeq" id="WP_246066486.1">
    <property type="nucleotide sequence ID" value="NZ_FXTD01000006.1"/>
</dbReference>
<sequence length="150" mass="16667">MPTTHGATGIARDNRPMTADDTPMSDAHTQPTTETNRDETARDGTTRDGPTWYDLLGFQRDLLLVAAEVEGDELPKGLTLKRRLDDRYSGEINHGRLYTNLNDLEDEGLIESERFDGRTNAYRVTDRGRELLATARDALDTALETGGEDA</sequence>
<dbReference type="Pfam" id="PF03551">
    <property type="entry name" value="PadR"/>
    <property type="match status" value="1"/>
</dbReference>
<gene>
    <name evidence="3" type="ORF">SAMN06264867_106222</name>
</gene>
<feature type="domain" description="Transcription regulator PadR N-terminal" evidence="2">
    <location>
        <begin position="77"/>
        <end position="133"/>
    </location>
</feature>
<dbReference type="InterPro" id="IPR036390">
    <property type="entry name" value="WH_DNA-bd_sf"/>
</dbReference>
<evidence type="ECO:0000313" key="3">
    <source>
        <dbReference type="EMBL" id="SMO69990.1"/>
    </source>
</evidence>
<protein>
    <submittedName>
        <fullName evidence="3">Transcriptional regulator PadR-like family protein</fullName>
    </submittedName>
</protein>
<dbReference type="InterPro" id="IPR036388">
    <property type="entry name" value="WH-like_DNA-bd_sf"/>
</dbReference>
<name>A0A521DGD5_9EURY</name>